<comment type="function">
    <text evidence="1">May be involved in the biogenesis of curli organelles.</text>
</comment>
<dbReference type="AlphaFoldDB" id="A0A6G9AGS3"/>
<feature type="chain" id="PRO_5026218038" description="Curli production assembly/transport component CsgF" evidence="4">
    <location>
        <begin position="20"/>
        <end position="139"/>
    </location>
</feature>
<dbReference type="EMBL" id="CP050063">
    <property type="protein sequence ID" value="QIP11638.1"/>
    <property type="molecule type" value="Genomic_DNA"/>
</dbReference>
<dbReference type="Proteomes" id="UP000501802">
    <property type="component" value="Chromosome"/>
</dbReference>
<evidence type="ECO:0000313" key="6">
    <source>
        <dbReference type="Proteomes" id="UP000501802"/>
    </source>
</evidence>
<proteinExistence type="predicted"/>
<gene>
    <name evidence="5" type="ORF">G8759_02815</name>
</gene>
<protein>
    <recommendedName>
        <fullName evidence="2">Curli production assembly/transport component CsgF</fullName>
    </recommendedName>
</protein>
<reference evidence="5 6" key="1">
    <citation type="submission" date="2020-03" db="EMBL/GenBank/DDBJ databases">
        <authorList>
            <person name="Kim M.K."/>
        </authorList>
    </citation>
    <scope>NUCLEOTIDE SEQUENCE [LARGE SCALE GENOMIC DNA]</scope>
    <source>
        <strain evidence="5 6">BT328</strain>
    </source>
</reference>
<evidence type="ECO:0000256" key="4">
    <source>
        <dbReference type="SAM" id="SignalP"/>
    </source>
</evidence>
<name>A0A6G9AGS3_9BACT</name>
<accession>A0A6G9AGS3</accession>
<organism evidence="5 6">
    <name type="scientific">Spirosoma aureum</name>
    <dbReference type="NCBI Taxonomy" id="2692134"/>
    <lineage>
        <taxon>Bacteria</taxon>
        <taxon>Pseudomonadati</taxon>
        <taxon>Bacteroidota</taxon>
        <taxon>Cytophagia</taxon>
        <taxon>Cytophagales</taxon>
        <taxon>Cytophagaceae</taxon>
        <taxon>Spirosoma</taxon>
    </lineage>
</organism>
<evidence type="ECO:0000256" key="2">
    <source>
        <dbReference type="ARBA" id="ARBA00014031"/>
    </source>
</evidence>
<keyword evidence="6" id="KW-1185">Reference proteome</keyword>
<keyword evidence="3 4" id="KW-0732">Signal</keyword>
<dbReference type="InterPro" id="IPR018893">
    <property type="entry name" value="T8SS_CsgF"/>
</dbReference>
<dbReference type="Pfam" id="PF10614">
    <property type="entry name" value="CsgF"/>
    <property type="match status" value="1"/>
</dbReference>
<sequence length="139" mass="15006">MVQSLPICFLLLLSLAGQAQSFVYHPNNPSFGGNTFNYAWMLSSAQAQDKLKDPSTPKATTSSSTQNSALTSFSQTLQNQLLSQLSRNLFTSQFGEQGLKEGTFQFGDLQVIVANGTDGINIQITDGKGGQTTITVPYF</sequence>
<evidence type="ECO:0000313" key="5">
    <source>
        <dbReference type="EMBL" id="QIP11638.1"/>
    </source>
</evidence>
<dbReference type="KEGG" id="spib:G8759_02815"/>
<evidence type="ECO:0000256" key="1">
    <source>
        <dbReference type="ARBA" id="ARBA00003989"/>
    </source>
</evidence>
<feature type="signal peptide" evidence="4">
    <location>
        <begin position="1"/>
        <end position="19"/>
    </location>
</feature>
<dbReference type="RefSeq" id="WP_167205017.1">
    <property type="nucleotide sequence ID" value="NZ_CP050063.1"/>
</dbReference>
<evidence type="ECO:0000256" key="3">
    <source>
        <dbReference type="ARBA" id="ARBA00022729"/>
    </source>
</evidence>